<name>A0ABR1F6C6_9ASCO</name>
<organism evidence="11 12">
    <name type="scientific">Myxozyma melibiosi</name>
    <dbReference type="NCBI Taxonomy" id="54550"/>
    <lineage>
        <taxon>Eukaryota</taxon>
        <taxon>Fungi</taxon>
        <taxon>Dikarya</taxon>
        <taxon>Ascomycota</taxon>
        <taxon>Saccharomycotina</taxon>
        <taxon>Lipomycetes</taxon>
        <taxon>Lipomycetales</taxon>
        <taxon>Lipomycetaceae</taxon>
        <taxon>Myxozyma</taxon>
    </lineage>
</organism>
<comment type="catalytic activity">
    <reaction evidence="7 8">
        <text>RNA(n) + a ribonucleoside 5'-triphosphate = RNA(n+1) + diphosphate</text>
        <dbReference type="Rhea" id="RHEA:21248"/>
        <dbReference type="Rhea" id="RHEA-COMP:14527"/>
        <dbReference type="Rhea" id="RHEA-COMP:17342"/>
        <dbReference type="ChEBI" id="CHEBI:33019"/>
        <dbReference type="ChEBI" id="CHEBI:61557"/>
        <dbReference type="ChEBI" id="CHEBI:140395"/>
        <dbReference type="EC" id="2.7.7.6"/>
    </reaction>
</comment>
<dbReference type="Gene3D" id="1.10.150.20">
    <property type="entry name" value="5' to 3' exonuclease, C-terminal subdomain"/>
    <property type="match status" value="1"/>
</dbReference>
<comment type="caution">
    <text evidence="11">The sequence shown here is derived from an EMBL/GenBank/DDBJ whole genome shotgun (WGS) entry which is preliminary data.</text>
</comment>
<proteinExistence type="inferred from homology"/>
<accession>A0ABR1F6C6</accession>
<evidence type="ECO:0000256" key="7">
    <source>
        <dbReference type="ARBA" id="ARBA00048552"/>
    </source>
</evidence>
<feature type="domain" description="DNA-directed RNA polymerase N-terminal" evidence="10">
    <location>
        <begin position="375"/>
        <end position="699"/>
    </location>
</feature>
<dbReference type="EC" id="2.7.7.6" evidence="2 8"/>
<dbReference type="InterPro" id="IPR046950">
    <property type="entry name" value="DNA-dir_Rpol_C_phage-type"/>
</dbReference>
<evidence type="ECO:0000256" key="4">
    <source>
        <dbReference type="ARBA" id="ARBA00022679"/>
    </source>
</evidence>
<reference evidence="11 12" key="1">
    <citation type="submission" date="2024-03" db="EMBL/GenBank/DDBJ databases">
        <title>Genome-scale model development and genomic sequencing of the oleaginous clade Lipomyces.</title>
        <authorList>
            <consortium name="Lawrence Berkeley National Laboratory"/>
            <person name="Czajka J.J."/>
            <person name="Han Y."/>
            <person name="Kim J."/>
            <person name="Mondo S.J."/>
            <person name="Hofstad B.A."/>
            <person name="Robles A."/>
            <person name="Haridas S."/>
            <person name="Riley R."/>
            <person name="LaButti K."/>
            <person name="Pangilinan J."/>
            <person name="Andreopoulos W."/>
            <person name="Lipzen A."/>
            <person name="Yan J."/>
            <person name="Wang M."/>
            <person name="Ng V."/>
            <person name="Grigoriev I.V."/>
            <person name="Spatafora J.W."/>
            <person name="Magnuson J.K."/>
            <person name="Baker S.E."/>
            <person name="Pomraning K.R."/>
        </authorList>
    </citation>
    <scope>NUCLEOTIDE SEQUENCE [LARGE SCALE GENOMIC DNA]</scope>
    <source>
        <strain evidence="11 12">Phaff 52-87</strain>
    </source>
</reference>
<dbReference type="SUPFAM" id="SSF56672">
    <property type="entry name" value="DNA/RNA polymerases"/>
    <property type="match status" value="1"/>
</dbReference>
<dbReference type="InterPro" id="IPR002092">
    <property type="entry name" value="DNA-dir_Rpol_phage-type"/>
</dbReference>
<evidence type="ECO:0000259" key="10">
    <source>
        <dbReference type="SMART" id="SM01311"/>
    </source>
</evidence>
<feature type="compositionally biased region" description="Basic and acidic residues" evidence="9">
    <location>
        <begin position="1281"/>
        <end position="1297"/>
    </location>
</feature>
<dbReference type="Pfam" id="PF00940">
    <property type="entry name" value="RNA_pol"/>
    <property type="match status" value="1"/>
</dbReference>
<evidence type="ECO:0000256" key="6">
    <source>
        <dbReference type="ARBA" id="ARBA00023163"/>
    </source>
</evidence>
<keyword evidence="12" id="KW-1185">Reference proteome</keyword>
<evidence type="ECO:0000313" key="12">
    <source>
        <dbReference type="Proteomes" id="UP001498771"/>
    </source>
</evidence>
<gene>
    <name evidence="11" type="ORF">BZA70DRAFT_279684</name>
</gene>
<keyword evidence="4 8" id="KW-0808">Transferase</keyword>
<evidence type="ECO:0000256" key="9">
    <source>
        <dbReference type="SAM" id="MobiDB-lite"/>
    </source>
</evidence>
<evidence type="ECO:0000256" key="3">
    <source>
        <dbReference type="ARBA" id="ARBA00022478"/>
    </source>
</evidence>
<evidence type="ECO:0000256" key="8">
    <source>
        <dbReference type="RuleBase" id="RU003805"/>
    </source>
</evidence>
<dbReference type="Proteomes" id="UP001498771">
    <property type="component" value="Unassembled WGS sequence"/>
</dbReference>
<dbReference type="GeneID" id="90038335"/>
<dbReference type="InterPro" id="IPR029262">
    <property type="entry name" value="RPOL_N"/>
</dbReference>
<keyword evidence="5 8" id="KW-0548">Nucleotidyltransferase</keyword>
<dbReference type="Pfam" id="PF14700">
    <property type="entry name" value="RPOL_N"/>
    <property type="match status" value="1"/>
</dbReference>
<dbReference type="PANTHER" id="PTHR10102">
    <property type="entry name" value="DNA-DIRECTED RNA POLYMERASE, MITOCHONDRIAL"/>
    <property type="match status" value="1"/>
</dbReference>
<dbReference type="PROSITE" id="PS00900">
    <property type="entry name" value="RNA_POL_PHAGE_1"/>
    <property type="match status" value="1"/>
</dbReference>
<evidence type="ECO:0000313" key="11">
    <source>
        <dbReference type="EMBL" id="KAK7204648.1"/>
    </source>
</evidence>
<dbReference type="SMART" id="SM01311">
    <property type="entry name" value="RPOL_N"/>
    <property type="match status" value="1"/>
</dbReference>
<evidence type="ECO:0000256" key="5">
    <source>
        <dbReference type="ARBA" id="ARBA00022695"/>
    </source>
</evidence>
<feature type="region of interest" description="Disordered" evidence="9">
    <location>
        <begin position="1275"/>
        <end position="1299"/>
    </location>
</feature>
<evidence type="ECO:0000256" key="2">
    <source>
        <dbReference type="ARBA" id="ARBA00012418"/>
    </source>
</evidence>
<protein>
    <recommendedName>
        <fullName evidence="2 8">DNA-directed RNA polymerase</fullName>
        <ecNumber evidence="2 8">2.7.7.6</ecNumber>
    </recommendedName>
</protein>
<dbReference type="Gene3D" id="1.10.1320.10">
    <property type="entry name" value="DNA-directed RNA polymerase, N-terminal domain"/>
    <property type="match status" value="1"/>
</dbReference>
<keyword evidence="6 8" id="KW-0804">Transcription</keyword>
<dbReference type="InterPro" id="IPR024075">
    <property type="entry name" value="DNA-dir_RNA_pol_helix_hairp_sf"/>
</dbReference>
<sequence length="1382" mass="156016">MLLAVARRPGCRARASTAHALALATAEARRTFIAKPSNNSSFAPSAEAVNPSASIYDVFTKNDDMPISNIGNRPGKLVMMNEKIQTDFPDMTLAMRNKFTKNRAHLISLIDALVAGQNFARARKVLIEAYEVTSREEFARLLNDYLQEYALKELKDTGAIEQTISYLLHITDDFKNKPLDPRSYAILMATACRMEDIIRGDNSIKKLFKPFSGQTLSGYEILQHQNLFSYSDARRIIDICKIPESDVPPVFRFDAPPSTMDVTSELDPNSDEPLTLALIKAQAEAMKEAFDGIPASVPKAGYEELNPVDSIGLKYLRSSLKGVAQVTRPVLPIYNAAEASGTTDEGFLNFEAQIEKLPEEEQDQYREAFEVYNNQRQRLLEALALESAKERWKHDYEQMISRGDVSVSNINEYLWEWHQAMAAQVEYELYSVDRALEKEASTPHTRFSAAEKMRLRYGPYIKLLNVDKLCTITILELIRMHATIDANEGLRTARAVLTVGRAIQQEYNSEQLLRHEVSGLGVFKPTKSTLQNPLDFGRALATAKRLNEEHQVLKSWRPEWPEDVKAEIGSTMISIFMHVAKLSVKATDPVTGREVRSLVPAMNHSYQYNNGMKLGVIKLHKDFSDKISSDRGNGMIHPQFLPMLVKPKPWTSHIDGGYMYSSAPLMRTKSSMEQSEYVKEAAKRNDMKFVFEGLNVLGSASWVINSRVFRIVAQVWNTEEEFLDIPGKISEKIEFPPEPEKSADPAERRDWARKCKLMVHNARNSHSQRCDINYKLEIARAFIGERIYFPHNIDFRGRAYAIPPHLNHLGNDMCRGIMMFWEAKPLGERGLRWLKIHYANLSGYDKADFEERVKYAEEHIEDIFDSADHPLDGRRVWMKAAKPWQNLAVCFELAEALRMDDPTQFRSRLPIHQDGTCNGLQHYAALGGDSEGAAQVNLMPSDRPADIYTYVSNKVSEIVEHDAKNGVLVAQVVRGKVSRKVVKQSVMTNVYGVTYIGARAQIASQLKQLPDLHEGSVFGAASYLTKLVFQVVRDLFHGAHLIQDWFAECAKRIAKSYPPGTIEEDSTQATTAVVWTTPLGIPVVQPYRVPFRKQVSTNLQTVYISEPLETYPVNWRKQTMAFPPNYIHSLDATHMLLSAVVCGRKGLTFAAVHDSYWTHACDVDTMNTALRESFIKLHKADLISRLKAEFEERYKGYTYQIDIDRFSEQGQAIVAWRKAYRSKHGHTISLMGEVKLETKRTKLLESENPEEVKKGQEMVTPLSIIGDADIDSLRPPRRAKKQFDERIGRSSENETHGASDAIIRKALGVTSPEAEESATEDEIAAAKLAADSPKISISELGANLGSSYMEGIKIMVPLSFPPVPPKGDFDVERVRESLYFFS</sequence>
<dbReference type="RefSeq" id="XP_064767681.1">
    <property type="nucleotide sequence ID" value="XM_064912823.1"/>
</dbReference>
<dbReference type="PROSITE" id="PS00489">
    <property type="entry name" value="RNA_POL_PHAGE_2"/>
    <property type="match status" value="1"/>
</dbReference>
<keyword evidence="3 8" id="KW-0240">DNA-directed RNA polymerase</keyword>
<comment type="function">
    <text evidence="8">DNA-dependent RNA polymerase catalyzes the transcription of DNA into RNA using the four ribonucleoside triphosphates as substrates.</text>
</comment>
<comment type="similarity">
    <text evidence="1 8">Belongs to the phage and mitochondrial RNA polymerase family.</text>
</comment>
<dbReference type="PANTHER" id="PTHR10102:SF0">
    <property type="entry name" value="DNA-DIRECTED RNA POLYMERASE, MITOCHONDRIAL"/>
    <property type="match status" value="1"/>
</dbReference>
<evidence type="ECO:0000256" key="1">
    <source>
        <dbReference type="ARBA" id="ARBA00009493"/>
    </source>
</evidence>
<dbReference type="EMBL" id="JBBJBU010000007">
    <property type="protein sequence ID" value="KAK7204648.1"/>
    <property type="molecule type" value="Genomic_DNA"/>
</dbReference>
<dbReference type="Gene3D" id="1.10.287.280">
    <property type="match status" value="1"/>
</dbReference>
<dbReference type="InterPro" id="IPR043502">
    <property type="entry name" value="DNA/RNA_pol_sf"/>
</dbReference>
<dbReference type="Gene3D" id="1.10.287.260">
    <property type="match status" value="1"/>
</dbReference>
<dbReference type="InterPro" id="IPR037159">
    <property type="entry name" value="RNA_POL_N_sf"/>
</dbReference>